<evidence type="ECO:0000256" key="1">
    <source>
        <dbReference type="SAM" id="SignalP"/>
    </source>
</evidence>
<keyword evidence="3" id="KW-1185">Reference proteome</keyword>
<organism evidence="2 3">
    <name type="scientific">Bdellovibrio svalbardensis</name>
    <dbReference type="NCBI Taxonomy" id="2972972"/>
    <lineage>
        <taxon>Bacteria</taxon>
        <taxon>Pseudomonadati</taxon>
        <taxon>Bdellovibrionota</taxon>
        <taxon>Bdellovibrionia</taxon>
        <taxon>Bdellovibrionales</taxon>
        <taxon>Pseudobdellovibrionaceae</taxon>
        <taxon>Bdellovibrio</taxon>
    </lineage>
</organism>
<evidence type="ECO:0000313" key="2">
    <source>
        <dbReference type="EMBL" id="MDG0816457.1"/>
    </source>
</evidence>
<gene>
    <name evidence="2" type="ORF">NWE73_08790</name>
</gene>
<proteinExistence type="predicted"/>
<name>A0ABT6DHX3_9BACT</name>
<accession>A0ABT6DHX3</accession>
<feature type="signal peptide" evidence="1">
    <location>
        <begin position="1"/>
        <end position="21"/>
    </location>
</feature>
<evidence type="ECO:0000313" key="3">
    <source>
        <dbReference type="Proteomes" id="UP001152321"/>
    </source>
</evidence>
<dbReference type="Proteomes" id="UP001152321">
    <property type="component" value="Unassembled WGS sequence"/>
</dbReference>
<reference evidence="2" key="1">
    <citation type="submission" date="2022-08" db="EMBL/GenBank/DDBJ databases">
        <title>Novel Bdellovibrio Species Isolated from Svalbard: Designation Bdellovibrio svalbardensis.</title>
        <authorList>
            <person name="Mitchell R.J."/>
            <person name="Choi S.Y."/>
        </authorList>
    </citation>
    <scope>NUCLEOTIDE SEQUENCE</scope>
    <source>
        <strain evidence="2">PAP01</strain>
    </source>
</reference>
<dbReference type="RefSeq" id="WP_277577936.1">
    <property type="nucleotide sequence ID" value="NZ_JANRMI010000002.1"/>
</dbReference>
<keyword evidence="1" id="KW-0732">Signal</keyword>
<feature type="chain" id="PRO_5046783067" evidence="1">
    <location>
        <begin position="22"/>
        <end position="124"/>
    </location>
</feature>
<sequence length="124" mass="13790">MSKFAIILCAMISLAYPDVFATKCLKAQTMEELKNDFPVVIRGKVSKRVKINESSFALKITVQKLLKGILKQKEVNAVEVHYGRGFWRTYEVGNEYTFPIDTEGKSGTYEVVVPGDGCPALPAN</sequence>
<dbReference type="EMBL" id="JANRMI010000002">
    <property type="protein sequence ID" value="MDG0816457.1"/>
    <property type="molecule type" value="Genomic_DNA"/>
</dbReference>
<comment type="caution">
    <text evidence="2">The sequence shown here is derived from an EMBL/GenBank/DDBJ whole genome shotgun (WGS) entry which is preliminary data.</text>
</comment>
<protein>
    <submittedName>
        <fullName evidence="2">Uncharacterized protein</fullName>
    </submittedName>
</protein>